<reference evidence="2 3" key="1">
    <citation type="submission" date="2019-07" db="EMBL/GenBank/DDBJ databases">
        <title>Description of 53C-WASEF.</title>
        <authorList>
            <person name="Pitt A."/>
            <person name="Hahn M.W."/>
        </authorList>
    </citation>
    <scope>NUCLEOTIDE SEQUENCE [LARGE SCALE GENOMIC DNA]</scope>
    <source>
        <strain evidence="2 3">53C-WASEF</strain>
    </source>
</reference>
<dbReference type="GO" id="GO:0019627">
    <property type="term" value="P:urea metabolic process"/>
    <property type="evidence" value="ECO:0007669"/>
    <property type="project" value="InterPro"/>
</dbReference>
<organism evidence="2 3">
    <name type="scientific">Rariglobus hedericola</name>
    <dbReference type="NCBI Taxonomy" id="2597822"/>
    <lineage>
        <taxon>Bacteria</taxon>
        <taxon>Pseudomonadati</taxon>
        <taxon>Verrucomicrobiota</taxon>
        <taxon>Opitutia</taxon>
        <taxon>Opitutales</taxon>
        <taxon>Opitutaceae</taxon>
        <taxon>Rariglobus</taxon>
    </lineage>
</organism>
<sequence>MILVSAPVMSPALALPVVELRAERRTLMKRLWRGVAADGTEFGFELASPLKHGDTFFQSDTVRYVAVQESEPVLEILMGELPASATAGIGWAVGNLHLEFSSEATRLLTPDEPAARQLFARIQIDYTPTTAVFRPGRFKRSVSTPLVDELGPSHKH</sequence>
<dbReference type="InterPro" id="IPR007864">
    <property type="entry name" value="UreE_C_dom"/>
</dbReference>
<accession>A0A556QLE4</accession>
<dbReference type="Gene3D" id="3.30.70.790">
    <property type="entry name" value="UreE, C-terminal domain"/>
    <property type="match status" value="1"/>
</dbReference>
<evidence type="ECO:0000313" key="2">
    <source>
        <dbReference type="EMBL" id="TSJ77456.1"/>
    </source>
</evidence>
<dbReference type="RefSeq" id="WP_144353863.1">
    <property type="nucleotide sequence ID" value="NZ_CBCRVV010000008.1"/>
</dbReference>
<name>A0A556QLE4_9BACT</name>
<dbReference type="AlphaFoldDB" id="A0A556QLE4"/>
<dbReference type="OrthoDB" id="193268at2"/>
<evidence type="ECO:0000259" key="1">
    <source>
        <dbReference type="Pfam" id="PF05194"/>
    </source>
</evidence>
<comment type="caution">
    <text evidence="2">The sequence shown here is derived from an EMBL/GenBank/DDBJ whole genome shotgun (WGS) entry which is preliminary data.</text>
</comment>
<dbReference type="SUPFAM" id="SSF69737">
    <property type="entry name" value="Urease metallochaperone UreE, C-terminal domain"/>
    <property type="match status" value="1"/>
</dbReference>
<dbReference type="Proteomes" id="UP000315648">
    <property type="component" value="Unassembled WGS sequence"/>
</dbReference>
<dbReference type="GO" id="GO:0065003">
    <property type="term" value="P:protein-containing complex assembly"/>
    <property type="evidence" value="ECO:0007669"/>
    <property type="project" value="InterPro"/>
</dbReference>
<protein>
    <submittedName>
        <fullName evidence="2">Urease accessory protein UreE</fullName>
    </submittedName>
</protein>
<feature type="domain" description="Urease accessory protein UreE C-terminal" evidence="1">
    <location>
        <begin position="71"/>
        <end position="140"/>
    </location>
</feature>
<dbReference type="EMBL" id="VMBG01000002">
    <property type="protein sequence ID" value="TSJ77456.1"/>
    <property type="molecule type" value="Genomic_DNA"/>
</dbReference>
<keyword evidence="3" id="KW-1185">Reference proteome</keyword>
<gene>
    <name evidence="2" type="ORF">FPL22_15320</name>
</gene>
<dbReference type="Pfam" id="PF05194">
    <property type="entry name" value="UreE_C"/>
    <property type="match status" value="1"/>
</dbReference>
<proteinExistence type="predicted"/>
<evidence type="ECO:0000313" key="3">
    <source>
        <dbReference type="Proteomes" id="UP000315648"/>
    </source>
</evidence>
<dbReference type="GO" id="GO:0016151">
    <property type="term" value="F:nickel cation binding"/>
    <property type="evidence" value="ECO:0007669"/>
    <property type="project" value="InterPro"/>
</dbReference>